<evidence type="ECO:0000256" key="8">
    <source>
        <dbReference type="ARBA" id="ARBA00022989"/>
    </source>
</evidence>
<protein>
    <recommendedName>
        <fullName evidence="14">Leucine-rich repeat-containing N-terminal plant-type domain-containing protein</fullName>
    </recommendedName>
</protein>
<sequence length="915" mass="102330">MGSLVKEQVWWVVAVIIMLGFYDRGEGCLEEERKALLKLKETFNHLNGSSLPTWNNLNHSDCCSWEGVTCDNSTLRVISLLLNYTRAQELEHFKWSLNVSYFLPFHQLQELDLSGNYLSGLFGEITAENLKTLYLEDNQLTEISFFDVFHSHNSKTLELISSNYSDHGHPESMSLASLTSLRTLSLYENRLKGSLLQQGGLCNLKKLEMLSLGVNMFEGLLPPCLNNLTSLRLLDLQYNGFEGIFPSSLLHSLKSLKYISLQENYFTGVASLSLFANHSNLQLFSISCFKNPNLKLETERPQFVPSFQLKIFSVVGCTMNEASNHRIVPSFLLHQYDLRVIELVNLNISGSFPNWLLTNNTKLSSIYVTHNFLTGPFELNSTSQLLNMQNFDASSNPISDEIPPHIGQVFPNLLSLNMSSSSLQGGFPSSLGDMRQLNSLDLSNNNLSGYLPLKFGKGSNDLRFLKLSNNNLSGPCLPGGSNFTHMLSMDLSNNNFKGKVPDGIISSSELRILELSANQLYGELPSWIGNFKHLGYLLLSQNSMSGPIPESFCNLAELKYLDLSQNRFNGTLPSCLNMPSLMYLHLQGNHFMGPIPSVLAKSPLLCALDLTQNRFSSQIPSWFVSMLNLRVLLLKGNKLEGSIPVDICKLKNISILDLSQNKLSGGIPYCLNNITFGSKYEIGTSLGKYSVPWTTRGSSFEYNRTNGDLVQGEYEQNSSSYEAEEVNFMSKRRYESYKGSILRLMSGLDLSENQLTGEIPPQIGYLDTIHTLNLSNNHLTGPIPETFSNLKQIESLDLSYNKLAGHIPSQLTQLYSLSVFSVAYNNLSGMTPMMKNQFSTFDPSCYEGNPFLCGPPLQRKCSSNDKPAGINGPPYLSEEDGFRVAFLFSFAGAFSVFFLGVVTIMYLNSYFTYYE</sequence>
<feature type="signal peptide" evidence="13">
    <location>
        <begin position="1"/>
        <end position="27"/>
    </location>
</feature>
<evidence type="ECO:0000256" key="4">
    <source>
        <dbReference type="ARBA" id="ARBA00022614"/>
    </source>
</evidence>
<dbReference type="Pfam" id="PF00560">
    <property type="entry name" value="LRR_1"/>
    <property type="match status" value="4"/>
</dbReference>
<dbReference type="FunFam" id="3.80.10.10:FF:000041">
    <property type="entry name" value="LRR receptor-like serine/threonine-protein kinase ERECTA"/>
    <property type="match status" value="1"/>
</dbReference>
<dbReference type="SMART" id="SM00365">
    <property type="entry name" value="LRR_SD22"/>
    <property type="match status" value="7"/>
</dbReference>
<name>A0AAE1KIN4_9FABA</name>
<dbReference type="FunFam" id="3.80.10.10:FF:000095">
    <property type="entry name" value="LRR receptor-like serine/threonine-protein kinase GSO1"/>
    <property type="match status" value="1"/>
</dbReference>
<keyword evidence="5 12" id="KW-0812">Transmembrane</keyword>
<comment type="caution">
    <text evidence="15">The sequence shown here is derived from an EMBL/GenBank/DDBJ whole genome shotgun (WGS) entry which is preliminary data.</text>
</comment>
<dbReference type="EMBL" id="JAWXYG010000004">
    <property type="protein sequence ID" value="KAK4276154.1"/>
    <property type="molecule type" value="Genomic_DNA"/>
</dbReference>
<keyword evidence="6 13" id="KW-0732">Signal</keyword>
<dbReference type="SUPFAM" id="SSF52058">
    <property type="entry name" value="L domain-like"/>
    <property type="match status" value="2"/>
</dbReference>
<feature type="transmembrane region" description="Helical" evidence="12">
    <location>
        <begin position="884"/>
        <end position="907"/>
    </location>
</feature>
<keyword evidence="3" id="KW-1003">Cell membrane</keyword>
<dbReference type="GO" id="GO:0005886">
    <property type="term" value="C:plasma membrane"/>
    <property type="evidence" value="ECO:0007669"/>
    <property type="project" value="UniProtKB-SubCell"/>
</dbReference>
<feature type="domain" description="Leucine-rich repeat-containing N-terminal plant-type" evidence="14">
    <location>
        <begin position="30"/>
        <end position="71"/>
    </location>
</feature>
<reference evidence="15" key="1">
    <citation type="submission" date="2023-10" db="EMBL/GenBank/DDBJ databases">
        <title>Chromosome-level genome of the transformable northern wattle, Acacia crassicarpa.</title>
        <authorList>
            <person name="Massaro I."/>
            <person name="Sinha N.R."/>
            <person name="Poethig S."/>
            <person name="Leichty A.R."/>
        </authorList>
    </citation>
    <scope>NUCLEOTIDE SEQUENCE</scope>
    <source>
        <strain evidence="15">Acra3RX</strain>
        <tissue evidence="15">Leaf</tissue>
    </source>
</reference>
<evidence type="ECO:0000259" key="14">
    <source>
        <dbReference type="Pfam" id="PF08263"/>
    </source>
</evidence>
<evidence type="ECO:0000256" key="11">
    <source>
        <dbReference type="ARBA" id="ARBA00023180"/>
    </source>
</evidence>
<dbReference type="PRINTS" id="PR00019">
    <property type="entry name" value="LEURICHRPT"/>
</dbReference>
<dbReference type="InterPro" id="IPR051502">
    <property type="entry name" value="RLP_Defense_Trigger"/>
</dbReference>
<comment type="similarity">
    <text evidence="2">Belongs to the RLP family.</text>
</comment>
<keyword evidence="11" id="KW-0325">Glycoprotein</keyword>
<keyword evidence="7" id="KW-0677">Repeat</keyword>
<dbReference type="InterPro" id="IPR013210">
    <property type="entry name" value="LRR_N_plant-typ"/>
</dbReference>
<dbReference type="Proteomes" id="UP001293593">
    <property type="component" value="Unassembled WGS sequence"/>
</dbReference>
<accession>A0AAE1KIN4</accession>
<dbReference type="InterPro" id="IPR032675">
    <property type="entry name" value="LRR_dom_sf"/>
</dbReference>
<dbReference type="FunFam" id="3.80.10.10:FF:000213">
    <property type="entry name" value="Tyrosine-sulfated glycopeptide receptor 1"/>
    <property type="match status" value="1"/>
</dbReference>
<dbReference type="InterPro" id="IPR003591">
    <property type="entry name" value="Leu-rich_rpt_typical-subtyp"/>
</dbReference>
<evidence type="ECO:0000256" key="9">
    <source>
        <dbReference type="ARBA" id="ARBA00023136"/>
    </source>
</evidence>
<keyword evidence="8 12" id="KW-1133">Transmembrane helix</keyword>
<proteinExistence type="inferred from homology"/>
<evidence type="ECO:0000313" key="16">
    <source>
        <dbReference type="Proteomes" id="UP001293593"/>
    </source>
</evidence>
<dbReference type="PROSITE" id="PS51450">
    <property type="entry name" value="LRR"/>
    <property type="match status" value="1"/>
</dbReference>
<organism evidence="15 16">
    <name type="scientific">Acacia crassicarpa</name>
    <name type="common">northern wattle</name>
    <dbReference type="NCBI Taxonomy" id="499986"/>
    <lineage>
        <taxon>Eukaryota</taxon>
        <taxon>Viridiplantae</taxon>
        <taxon>Streptophyta</taxon>
        <taxon>Embryophyta</taxon>
        <taxon>Tracheophyta</taxon>
        <taxon>Spermatophyta</taxon>
        <taxon>Magnoliopsida</taxon>
        <taxon>eudicotyledons</taxon>
        <taxon>Gunneridae</taxon>
        <taxon>Pentapetalae</taxon>
        <taxon>rosids</taxon>
        <taxon>fabids</taxon>
        <taxon>Fabales</taxon>
        <taxon>Fabaceae</taxon>
        <taxon>Caesalpinioideae</taxon>
        <taxon>mimosoid clade</taxon>
        <taxon>Acacieae</taxon>
        <taxon>Acacia</taxon>
    </lineage>
</organism>
<dbReference type="Pfam" id="PF08263">
    <property type="entry name" value="LRRNT_2"/>
    <property type="match status" value="1"/>
</dbReference>
<dbReference type="PANTHER" id="PTHR48062:SF21">
    <property type="entry name" value="RECEPTOR-LIKE PROTEIN 12"/>
    <property type="match status" value="1"/>
</dbReference>
<dbReference type="Pfam" id="PF13855">
    <property type="entry name" value="LRR_8"/>
    <property type="match status" value="3"/>
</dbReference>
<dbReference type="SUPFAM" id="SSF52047">
    <property type="entry name" value="RNI-like"/>
    <property type="match status" value="1"/>
</dbReference>
<dbReference type="Gene3D" id="3.80.10.10">
    <property type="entry name" value="Ribonuclease Inhibitor"/>
    <property type="match status" value="4"/>
</dbReference>
<keyword evidence="10" id="KW-0675">Receptor</keyword>
<keyword evidence="16" id="KW-1185">Reference proteome</keyword>
<gene>
    <name evidence="15" type="ORF">QN277_019133</name>
</gene>
<evidence type="ECO:0000256" key="6">
    <source>
        <dbReference type="ARBA" id="ARBA00022729"/>
    </source>
</evidence>
<evidence type="ECO:0000256" key="3">
    <source>
        <dbReference type="ARBA" id="ARBA00022475"/>
    </source>
</evidence>
<keyword evidence="9 12" id="KW-0472">Membrane</keyword>
<evidence type="ECO:0000256" key="7">
    <source>
        <dbReference type="ARBA" id="ARBA00022737"/>
    </source>
</evidence>
<evidence type="ECO:0000256" key="1">
    <source>
        <dbReference type="ARBA" id="ARBA00004251"/>
    </source>
</evidence>
<evidence type="ECO:0000313" key="15">
    <source>
        <dbReference type="EMBL" id="KAK4276154.1"/>
    </source>
</evidence>
<evidence type="ECO:0000256" key="2">
    <source>
        <dbReference type="ARBA" id="ARBA00009592"/>
    </source>
</evidence>
<evidence type="ECO:0000256" key="10">
    <source>
        <dbReference type="ARBA" id="ARBA00023170"/>
    </source>
</evidence>
<evidence type="ECO:0000256" key="12">
    <source>
        <dbReference type="SAM" id="Phobius"/>
    </source>
</evidence>
<dbReference type="InterPro" id="IPR001611">
    <property type="entry name" value="Leu-rich_rpt"/>
</dbReference>
<keyword evidence="4" id="KW-0433">Leucine-rich repeat</keyword>
<dbReference type="PANTHER" id="PTHR48062">
    <property type="entry name" value="RECEPTOR-LIKE PROTEIN 14"/>
    <property type="match status" value="1"/>
</dbReference>
<comment type="subcellular location">
    <subcellularLocation>
        <location evidence="1">Cell membrane</location>
        <topology evidence="1">Single-pass type I membrane protein</topology>
    </subcellularLocation>
</comment>
<evidence type="ECO:0000256" key="5">
    <source>
        <dbReference type="ARBA" id="ARBA00022692"/>
    </source>
</evidence>
<dbReference type="AlphaFoldDB" id="A0AAE1KIN4"/>
<evidence type="ECO:0000256" key="13">
    <source>
        <dbReference type="SAM" id="SignalP"/>
    </source>
</evidence>
<dbReference type="SMART" id="SM00369">
    <property type="entry name" value="LRR_TYP"/>
    <property type="match status" value="11"/>
</dbReference>
<feature type="chain" id="PRO_5042265635" description="Leucine-rich repeat-containing N-terminal plant-type domain-containing protein" evidence="13">
    <location>
        <begin position="28"/>
        <end position="915"/>
    </location>
</feature>